<comment type="caution">
    <text evidence="1">The sequence shown here is derived from an EMBL/GenBank/DDBJ whole genome shotgun (WGS) entry which is preliminary data.</text>
</comment>
<reference evidence="1 2" key="1">
    <citation type="submission" date="2024-04" db="EMBL/GenBank/DDBJ databases">
        <title>Phyllosticta paracitricarpa is synonymous to the EU quarantine fungus P. citricarpa based on phylogenomic analyses.</title>
        <authorList>
            <consortium name="Lawrence Berkeley National Laboratory"/>
            <person name="Van Ingen-Buijs V.A."/>
            <person name="Van Westerhoven A.C."/>
            <person name="Haridas S."/>
            <person name="Skiadas P."/>
            <person name="Martin F."/>
            <person name="Groenewald J.Z."/>
            <person name="Crous P.W."/>
            <person name="Seidl M.F."/>
        </authorList>
    </citation>
    <scope>NUCLEOTIDE SEQUENCE [LARGE SCALE GENOMIC DNA]</scope>
    <source>
        <strain evidence="1 2">CBS 123374</strain>
    </source>
</reference>
<dbReference type="EMBL" id="JBBWRZ010000006">
    <property type="protein sequence ID" value="KAK8233623.1"/>
    <property type="molecule type" value="Genomic_DNA"/>
</dbReference>
<sequence length="183" mass="20264">MRRMGAAEESSRCMLVPAAGCARHADAGTMDDGSGAVWCVKQSFRHQKEWRWKHSTRSLLRQEEMENSIITRWISTRLCTESRHAKYVAVEPQQSYHPPPPSPSFAASSLASFVPGPPTPKIAHVARRVWNIPPHTPCKLFYFHLLCLTAIQASTDLTQGVNGGVEVVGWLNSETAALTGRRG</sequence>
<protein>
    <submittedName>
        <fullName evidence="1">Uncharacterized protein</fullName>
    </submittedName>
</protein>
<proteinExistence type="predicted"/>
<evidence type="ECO:0000313" key="2">
    <source>
        <dbReference type="Proteomes" id="UP001492380"/>
    </source>
</evidence>
<gene>
    <name evidence="1" type="ORF">HDK90DRAFT_272120</name>
</gene>
<organism evidence="1 2">
    <name type="scientific">Phyllosticta capitalensis</name>
    <dbReference type="NCBI Taxonomy" id="121624"/>
    <lineage>
        <taxon>Eukaryota</taxon>
        <taxon>Fungi</taxon>
        <taxon>Dikarya</taxon>
        <taxon>Ascomycota</taxon>
        <taxon>Pezizomycotina</taxon>
        <taxon>Dothideomycetes</taxon>
        <taxon>Dothideomycetes incertae sedis</taxon>
        <taxon>Botryosphaeriales</taxon>
        <taxon>Phyllostictaceae</taxon>
        <taxon>Phyllosticta</taxon>
    </lineage>
</organism>
<evidence type="ECO:0000313" key="1">
    <source>
        <dbReference type="EMBL" id="KAK8233623.1"/>
    </source>
</evidence>
<dbReference type="Proteomes" id="UP001492380">
    <property type="component" value="Unassembled WGS sequence"/>
</dbReference>
<keyword evidence="2" id="KW-1185">Reference proteome</keyword>
<accession>A0ABR1YM89</accession>
<name>A0ABR1YM89_9PEZI</name>